<dbReference type="InterPro" id="IPR050406">
    <property type="entry name" value="FGGY_Carb_Kinase"/>
</dbReference>
<evidence type="ECO:0000256" key="1">
    <source>
        <dbReference type="ARBA" id="ARBA00009156"/>
    </source>
</evidence>
<sequence length="187" mass="21288">LQQLRITEIHRFVNEPVEVGPHLHWDILMLLKELKTGILKARQQGFEPASFGIDTWGVDFGLLDRNGELLANPYHYRDPHTTGLIEEVCGLIGEDKLFRKSGLQLMPFNTIYQLYAMKKAGSVALEHAETLLLTPDLLNYFLTGQKACEFTMATTTQLFRPAERAWNTPLMERLGIPSDLFLDPVHP</sequence>
<dbReference type="PANTHER" id="PTHR43095:SF5">
    <property type="entry name" value="XYLULOSE KINASE"/>
    <property type="match status" value="1"/>
</dbReference>
<accession>A0ABS7CKQ3</accession>
<gene>
    <name evidence="5" type="ORF">K0U00_46360</name>
</gene>
<comment type="caution">
    <text evidence="5">The sequence shown here is derived from an EMBL/GenBank/DDBJ whole genome shotgun (WGS) entry which is preliminary data.</text>
</comment>
<feature type="non-terminal residue" evidence="5">
    <location>
        <position position="187"/>
    </location>
</feature>
<dbReference type="InterPro" id="IPR018484">
    <property type="entry name" value="FGGY_N"/>
</dbReference>
<evidence type="ECO:0000313" key="6">
    <source>
        <dbReference type="Proteomes" id="UP001519887"/>
    </source>
</evidence>
<proteinExistence type="inferred from homology"/>
<organism evidence="5 6">
    <name type="scientific">Paenibacillus sepulcri</name>
    <dbReference type="NCBI Taxonomy" id="359917"/>
    <lineage>
        <taxon>Bacteria</taxon>
        <taxon>Bacillati</taxon>
        <taxon>Bacillota</taxon>
        <taxon>Bacilli</taxon>
        <taxon>Bacillales</taxon>
        <taxon>Paenibacillaceae</taxon>
        <taxon>Paenibacillus</taxon>
    </lineage>
</organism>
<evidence type="ECO:0000256" key="3">
    <source>
        <dbReference type="ARBA" id="ARBA00022777"/>
    </source>
</evidence>
<keyword evidence="2" id="KW-0808">Transferase</keyword>
<keyword evidence="6" id="KW-1185">Reference proteome</keyword>
<evidence type="ECO:0000256" key="2">
    <source>
        <dbReference type="ARBA" id="ARBA00022679"/>
    </source>
</evidence>
<feature type="non-terminal residue" evidence="5">
    <location>
        <position position="1"/>
    </location>
</feature>
<dbReference type="PANTHER" id="PTHR43095">
    <property type="entry name" value="SUGAR KINASE"/>
    <property type="match status" value="1"/>
</dbReference>
<dbReference type="Proteomes" id="UP001519887">
    <property type="component" value="Unassembled WGS sequence"/>
</dbReference>
<evidence type="ECO:0000259" key="4">
    <source>
        <dbReference type="Pfam" id="PF00370"/>
    </source>
</evidence>
<dbReference type="InterPro" id="IPR043129">
    <property type="entry name" value="ATPase_NBD"/>
</dbReference>
<feature type="domain" description="Carbohydrate kinase FGGY N-terminal" evidence="4">
    <location>
        <begin position="46"/>
        <end position="181"/>
    </location>
</feature>
<keyword evidence="3" id="KW-0418">Kinase</keyword>
<reference evidence="5 6" key="1">
    <citation type="submission" date="2021-07" db="EMBL/GenBank/DDBJ databases">
        <title>Paenibacillus radiodurans sp. nov., isolated from the southeastern edge of Tengger Desert.</title>
        <authorList>
            <person name="Zhang G."/>
        </authorList>
    </citation>
    <scope>NUCLEOTIDE SEQUENCE [LARGE SCALE GENOMIC DNA]</scope>
    <source>
        <strain evidence="5 6">CCM 7311</strain>
    </source>
</reference>
<comment type="similarity">
    <text evidence="1">Belongs to the FGGY kinase family.</text>
</comment>
<dbReference type="Pfam" id="PF00370">
    <property type="entry name" value="FGGY_N"/>
    <property type="match status" value="1"/>
</dbReference>
<protein>
    <submittedName>
        <fullName evidence="5">Rhamnulokinase</fullName>
    </submittedName>
</protein>
<dbReference type="Gene3D" id="3.30.420.40">
    <property type="match status" value="1"/>
</dbReference>
<dbReference type="SUPFAM" id="SSF53067">
    <property type="entry name" value="Actin-like ATPase domain"/>
    <property type="match status" value="1"/>
</dbReference>
<evidence type="ECO:0000313" key="5">
    <source>
        <dbReference type="EMBL" id="MBW7461505.1"/>
    </source>
</evidence>
<dbReference type="EMBL" id="JAHZIK010003011">
    <property type="protein sequence ID" value="MBW7461505.1"/>
    <property type="molecule type" value="Genomic_DNA"/>
</dbReference>
<name>A0ABS7CKQ3_9BACL</name>